<feature type="compositionally biased region" description="Pro residues" evidence="1">
    <location>
        <begin position="646"/>
        <end position="660"/>
    </location>
</feature>
<accession>A0A5C5V7B6</accession>
<sequence length="660" mass="73014">MVQKVRGWLSAVTGSEDVPVDAETGAWAISLGVHLLLLVVFTLAVFSLPVDDRLILSSTPVDFEEETPPEEFRFSDELQDQIGALADAGAANAEASALVEALESEIVMPVEPLSTFGEIQAFEVEQPILQGPKIDEALMVQGVGSVGATGAVGAVDRITTEILASLDNEPTLVVWLFDQSGSLRTQREQIARRFDRVYEELGVIRENGAAAFEQHEEKPLLTYVAQFGQTVSPLTPDPTDDLAEIKSAVRSVTEDDGGVENVFTAVGTIAQQLRHHRLKRPRRNVMIVVFTDEAGDDVNRLDDAVTVCTKYQMPVYVVGVPAPFGREQAFVKYVHPDADRFDQTPIDVPVDQGPESLMPERIKLGFLGGDNGDPRANLDSGFGPFGLTRLAYQTGGMYFTVHPNRTVGRTVRRRDTAVMSAYLTDFFDPRIMRRYRPDYVTVAEYRQNLVRKSNRGALVRAAAMTWTMPMDQVRQVFEKVDDAEFAQALSLAQRDAAKLEPRLDQLTQTLAAGERDRRKEEELRWQAGFDLAYGRALAAKVRTEGYNAMLAQAKQGMKFEQEDSDTWIIQPSDNISTGSVLAKEAAKATELLAGVAQDHAGTPWALLAERELSTPLGWEWSEAFRDVAARRERMAQAANRPRPEPRNLPPRKPAPPLPKL</sequence>
<name>A0A5C5V7B6_9BACT</name>
<keyword evidence="5" id="KW-1185">Reference proteome</keyword>
<keyword evidence="2" id="KW-1133">Transmembrane helix</keyword>
<gene>
    <name evidence="4" type="ORF">KOR34_34680</name>
</gene>
<organism evidence="4 5">
    <name type="scientific">Posidoniimonas corsicana</name>
    <dbReference type="NCBI Taxonomy" id="1938618"/>
    <lineage>
        <taxon>Bacteria</taxon>
        <taxon>Pseudomonadati</taxon>
        <taxon>Planctomycetota</taxon>
        <taxon>Planctomycetia</taxon>
        <taxon>Pirellulales</taxon>
        <taxon>Lacipirellulaceae</taxon>
        <taxon>Posidoniimonas</taxon>
    </lineage>
</organism>
<evidence type="ECO:0000256" key="2">
    <source>
        <dbReference type="SAM" id="Phobius"/>
    </source>
</evidence>
<reference evidence="4 5" key="1">
    <citation type="submission" date="2019-02" db="EMBL/GenBank/DDBJ databases">
        <title>Deep-cultivation of Planctomycetes and their phenomic and genomic characterization uncovers novel biology.</title>
        <authorList>
            <person name="Wiegand S."/>
            <person name="Jogler M."/>
            <person name="Boedeker C."/>
            <person name="Pinto D."/>
            <person name="Vollmers J."/>
            <person name="Rivas-Marin E."/>
            <person name="Kohn T."/>
            <person name="Peeters S.H."/>
            <person name="Heuer A."/>
            <person name="Rast P."/>
            <person name="Oberbeckmann S."/>
            <person name="Bunk B."/>
            <person name="Jeske O."/>
            <person name="Meyerdierks A."/>
            <person name="Storesund J.E."/>
            <person name="Kallscheuer N."/>
            <person name="Luecker S."/>
            <person name="Lage O.M."/>
            <person name="Pohl T."/>
            <person name="Merkel B.J."/>
            <person name="Hornburger P."/>
            <person name="Mueller R.-W."/>
            <person name="Bruemmer F."/>
            <person name="Labrenz M."/>
            <person name="Spormann A.M."/>
            <person name="Op Den Camp H."/>
            <person name="Overmann J."/>
            <person name="Amann R."/>
            <person name="Jetten M.S.M."/>
            <person name="Mascher T."/>
            <person name="Medema M.H."/>
            <person name="Devos D.P."/>
            <person name="Kaster A.-K."/>
            <person name="Ovreas L."/>
            <person name="Rohde M."/>
            <person name="Galperin M.Y."/>
            <person name="Jogler C."/>
        </authorList>
    </citation>
    <scope>NUCLEOTIDE SEQUENCE [LARGE SCALE GENOMIC DNA]</scope>
    <source>
        <strain evidence="4 5">KOR34</strain>
    </source>
</reference>
<feature type="domain" description="VWFA" evidence="3">
    <location>
        <begin position="172"/>
        <end position="320"/>
    </location>
</feature>
<dbReference type="OrthoDB" id="239512at2"/>
<evidence type="ECO:0000313" key="5">
    <source>
        <dbReference type="Proteomes" id="UP000316714"/>
    </source>
</evidence>
<dbReference type="EMBL" id="SIHJ01000002">
    <property type="protein sequence ID" value="TWT33635.1"/>
    <property type="molecule type" value="Genomic_DNA"/>
</dbReference>
<protein>
    <recommendedName>
        <fullName evidence="3">VWFA domain-containing protein</fullName>
    </recommendedName>
</protein>
<keyword evidence="2" id="KW-0472">Membrane</keyword>
<evidence type="ECO:0000313" key="4">
    <source>
        <dbReference type="EMBL" id="TWT33635.1"/>
    </source>
</evidence>
<evidence type="ECO:0000259" key="3">
    <source>
        <dbReference type="PROSITE" id="PS50234"/>
    </source>
</evidence>
<dbReference type="Gene3D" id="3.40.50.410">
    <property type="entry name" value="von Willebrand factor, type A domain"/>
    <property type="match status" value="1"/>
</dbReference>
<dbReference type="CDD" id="cd00198">
    <property type="entry name" value="vWFA"/>
    <property type="match status" value="1"/>
</dbReference>
<keyword evidence="2" id="KW-0812">Transmembrane</keyword>
<proteinExistence type="predicted"/>
<dbReference type="AlphaFoldDB" id="A0A5C5V7B6"/>
<dbReference type="PROSITE" id="PS50234">
    <property type="entry name" value="VWFA"/>
    <property type="match status" value="1"/>
</dbReference>
<evidence type="ECO:0000256" key="1">
    <source>
        <dbReference type="SAM" id="MobiDB-lite"/>
    </source>
</evidence>
<feature type="transmembrane region" description="Helical" evidence="2">
    <location>
        <begin position="26"/>
        <end position="48"/>
    </location>
</feature>
<feature type="region of interest" description="Disordered" evidence="1">
    <location>
        <begin position="631"/>
        <end position="660"/>
    </location>
</feature>
<comment type="caution">
    <text evidence="4">The sequence shown here is derived from an EMBL/GenBank/DDBJ whole genome shotgun (WGS) entry which is preliminary data.</text>
</comment>
<dbReference type="Pfam" id="PF00092">
    <property type="entry name" value="VWA"/>
    <property type="match status" value="1"/>
</dbReference>
<dbReference type="Proteomes" id="UP000316714">
    <property type="component" value="Unassembled WGS sequence"/>
</dbReference>
<dbReference type="RefSeq" id="WP_146566417.1">
    <property type="nucleotide sequence ID" value="NZ_SIHJ01000002.1"/>
</dbReference>
<dbReference type="SUPFAM" id="SSF53300">
    <property type="entry name" value="vWA-like"/>
    <property type="match status" value="1"/>
</dbReference>
<dbReference type="InterPro" id="IPR036465">
    <property type="entry name" value="vWFA_dom_sf"/>
</dbReference>
<dbReference type="InterPro" id="IPR002035">
    <property type="entry name" value="VWF_A"/>
</dbReference>